<feature type="transmembrane region" description="Helical" evidence="5">
    <location>
        <begin position="400"/>
        <end position="423"/>
    </location>
</feature>
<keyword evidence="8" id="KW-1185">Reference proteome</keyword>
<feature type="transmembrane region" description="Helical" evidence="5">
    <location>
        <begin position="365"/>
        <end position="388"/>
    </location>
</feature>
<dbReference type="Proteomes" id="UP001165060">
    <property type="component" value="Unassembled WGS sequence"/>
</dbReference>
<feature type="transmembrane region" description="Helical" evidence="5">
    <location>
        <begin position="248"/>
        <end position="265"/>
    </location>
</feature>
<feature type="transmembrane region" description="Helical" evidence="5">
    <location>
        <begin position="209"/>
        <end position="227"/>
    </location>
</feature>
<gene>
    <name evidence="7" type="ORF">TeGR_g10962</name>
</gene>
<feature type="transmembrane region" description="Helical" evidence="5">
    <location>
        <begin position="435"/>
        <end position="453"/>
    </location>
</feature>
<protein>
    <recommendedName>
        <fullName evidence="6">Wntless-like transmembrane domain-containing protein</fullName>
    </recommendedName>
</protein>
<dbReference type="PANTHER" id="PTHR31918:SF1">
    <property type="entry name" value="TRANSMEMBRANE PROTEIN 181"/>
    <property type="match status" value="1"/>
</dbReference>
<evidence type="ECO:0000256" key="2">
    <source>
        <dbReference type="ARBA" id="ARBA00022692"/>
    </source>
</evidence>
<sequence length="488" mass="54882">MDTNARVRTRLDKFVERKYAAPILWLSLTLSFALYGIFGAVGPEVFSTADGNSHGKPLAIYHTNSTKDSSATWKGRLTHMDPLHQIIFLEAQVGKLEGYDGSYFFSHEYTYQQEMYITVEGGAAAENGRGNMIMTDQRSLKSVHCPANSQWCDPISVFATHDVLYEEYHLEVKFLHPGEHDGLGVDTETVFYTKFTMTFVNKMFTQWQIVWKIVFQVCTLIMMFCPATGPKSGGGYFWHLRKVPITNWTSLQIWLGAMLVMLFFFNDPFFPIEVFSESGVALAALYIIFLAIYMGVMMFFWLCVIHETSLQGGPDAGKPKTIGFYFAKAVFCTALVMVIAITYIFVRLKQSGDPAYDALDDTEHFKIFGVIMILFMSLYSAWLAYYGVNALTQIKRLDKGQVFTFTFTVAMIVLVLTCMGVGAMYPLPSAPEEFLLFYGMVNTYVWALSYAYAPEDGEAIRLTEAVGDDELGNGLSLSQQGEGADNEL</sequence>
<evidence type="ECO:0000256" key="5">
    <source>
        <dbReference type="SAM" id="Phobius"/>
    </source>
</evidence>
<dbReference type="InterPro" id="IPR047843">
    <property type="entry name" value="WLS-like_TM"/>
</dbReference>
<comment type="subcellular location">
    <subcellularLocation>
        <location evidence="1">Membrane</location>
        <topology evidence="1">Multi-pass membrane protein</topology>
    </subcellularLocation>
</comment>
<feature type="transmembrane region" description="Helical" evidence="5">
    <location>
        <begin position="21"/>
        <end position="41"/>
    </location>
</feature>
<feature type="domain" description="Wntless-like transmembrane" evidence="6">
    <location>
        <begin position="201"/>
        <end position="455"/>
    </location>
</feature>
<accession>A0ABQ6M3B3</accession>
<dbReference type="PANTHER" id="PTHR31918">
    <property type="entry name" value="TRANSMEMBRANE PROTEIN 181"/>
    <property type="match status" value="1"/>
</dbReference>
<evidence type="ECO:0000256" key="3">
    <source>
        <dbReference type="ARBA" id="ARBA00022989"/>
    </source>
</evidence>
<dbReference type="Pfam" id="PF06664">
    <property type="entry name" value="WLS-like_TM"/>
    <property type="match status" value="1"/>
</dbReference>
<dbReference type="EMBL" id="BRYB01004910">
    <property type="protein sequence ID" value="GMI18854.1"/>
    <property type="molecule type" value="Genomic_DNA"/>
</dbReference>
<evidence type="ECO:0000256" key="4">
    <source>
        <dbReference type="ARBA" id="ARBA00023136"/>
    </source>
</evidence>
<feature type="transmembrane region" description="Helical" evidence="5">
    <location>
        <begin position="285"/>
        <end position="304"/>
    </location>
</feature>
<name>A0ABQ6M3B3_9STRA</name>
<evidence type="ECO:0000256" key="1">
    <source>
        <dbReference type="ARBA" id="ARBA00004141"/>
    </source>
</evidence>
<comment type="caution">
    <text evidence="7">The sequence shown here is derived from an EMBL/GenBank/DDBJ whole genome shotgun (WGS) entry which is preliminary data.</text>
</comment>
<reference evidence="7 8" key="1">
    <citation type="journal article" date="2023" name="Commun. Biol.">
        <title>Genome analysis of Parmales, the sister group of diatoms, reveals the evolutionary specialization of diatoms from phago-mixotrophs to photoautotrophs.</title>
        <authorList>
            <person name="Ban H."/>
            <person name="Sato S."/>
            <person name="Yoshikawa S."/>
            <person name="Yamada K."/>
            <person name="Nakamura Y."/>
            <person name="Ichinomiya M."/>
            <person name="Sato N."/>
            <person name="Blanc-Mathieu R."/>
            <person name="Endo H."/>
            <person name="Kuwata A."/>
            <person name="Ogata H."/>
        </authorList>
    </citation>
    <scope>NUCLEOTIDE SEQUENCE [LARGE SCALE GENOMIC DNA]</scope>
</reference>
<feature type="transmembrane region" description="Helical" evidence="5">
    <location>
        <begin position="325"/>
        <end position="345"/>
    </location>
</feature>
<evidence type="ECO:0000313" key="8">
    <source>
        <dbReference type="Proteomes" id="UP001165060"/>
    </source>
</evidence>
<evidence type="ECO:0000259" key="6">
    <source>
        <dbReference type="Pfam" id="PF06664"/>
    </source>
</evidence>
<keyword evidence="3 5" id="KW-1133">Transmembrane helix</keyword>
<evidence type="ECO:0000313" key="7">
    <source>
        <dbReference type="EMBL" id="GMI18854.1"/>
    </source>
</evidence>
<dbReference type="InterPro" id="IPR040416">
    <property type="entry name" value="TMEM181"/>
</dbReference>
<keyword evidence="4 5" id="KW-0472">Membrane</keyword>
<proteinExistence type="predicted"/>
<organism evidence="7 8">
    <name type="scientific">Tetraparma gracilis</name>
    <dbReference type="NCBI Taxonomy" id="2962635"/>
    <lineage>
        <taxon>Eukaryota</taxon>
        <taxon>Sar</taxon>
        <taxon>Stramenopiles</taxon>
        <taxon>Ochrophyta</taxon>
        <taxon>Bolidophyceae</taxon>
        <taxon>Parmales</taxon>
        <taxon>Triparmaceae</taxon>
        <taxon>Tetraparma</taxon>
    </lineage>
</organism>
<keyword evidence="2 5" id="KW-0812">Transmembrane</keyword>